<dbReference type="PROSITE" id="PS00198">
    <property type="entry name" value="4FE4S_FER_1"/>
    <property type="match status" value="1"/>
</dbReference>
<evidence type="ECO:0000259" key="8">
    <source>
        <dbReference type="PROSITE" id="PS51379"/>
    </source>
</evidence>
<dbReference type="SUPFAM" id="SSF54862">
    <property type="entry name" value="4Fe-4S ferredoxins"/>
    <property type="match status" value="1"/>
</dbReference>
<protein>
    <recommendedName>
        <fullName evidence="3">Ferredoxin</fullName>
    </recommendedName>
</protein>
<sequence>MAYYIGEKCIKCGSCREECPGNAIKKKDEVYYIELDKCLECGTCSFVCPVGAVDIKKRGGL</sequence>
<accession>A0A3E4LSQ2</accession>
<gene>
    <name evidence="9" type="ORF">DXD17_06805</name>
</gene>
<evidence type="ECO:0000256" key="5">
    <source>
        <dbReference type="ARBA" id="ARBA00022723"/>
    </source>
</evidence>
<feature type="domain" description="4Fe-4S ferredoxin-type" evidence="8">
    <location>
        <begin position="29"/>
        <end position="58"/>
    </location>
</feature>
<keyword evidence="5" id="KW-0479">Metal-binding</keyword>
<evidence type="ECO:0000313" key="9">
    <source>
        <dbReference type="EMBL" id="RGK40508.1"/>
    </source>
</evidence>
<keyword evidence="6" id="KW-0408">Iron</keyword>
<dbReference type="RefSeq" id="WP_092072964.1">
    <property type="nucleotide sequence ID" value="NZ_QSQN01000014.1"/>
</dbReference>
<organism evidence="9 10">
    <name type="scientific">[Ruminococcus] lactaris</name>
    <dbReference type="NCBI Taxonomy" id="46228"/>
    <lineage>
        <taxon>Bacteria</taxon>
        <taxon>Bacillati</taxon>
        <taxon>Bacillota</taxon>
        <taxon>Clostridia</taxon>
        <taxon>Lachnospirales</taxon>
        <taxon>Lachnospiraceae</taxon>
        <taxon>Mediterraneibacter</taxon>
    </lineage>
</organism>
<dbReference type="InterPro" id="IPR017896">
    <property type="entry name" value="4Fe4S_Fe-S-bd"/>
</dbReference>
<reference evidence="9 10" key="1">
    <citation type="submission" date="2018-08" db="EMBL/GenBank/DDBJ databases">
        <title>A genome reference for cultivated species of the human gut microbiota.</title>
        <authorList>
            <person name="Zou Y."/>
            <person name="Xue W."/>
            <person name="Luo G."/>
        </authorList>
    </citation>
    <scope>NUCLEOTIDE SEQUENCE [LARGE SCALE GENOMIC DNA]</scope>
    <source>
        <strain evidence="9 10">TF11-7</strain>
    </source>
</reference>
<dbReference type="Gene3D" id="3.30.70.20">
    <property type="match status" value="1"/>
</dbReference>
<dbReference type="Pfam" id="PF12838">
    <property type="entry name" value="Fer4_7"/>
    <property type="match status" value="1"/>
</dbReference>
<evidence type="ECO:0000256" key="1">
    <source>
        <dbReference type="ARBA" id="ARBA00001966"/>
    </source>
</evidence>
<evidence type="ECO:0000256" key="2">
    <source>
        <dbReference type="ARBA" id="ARBA00003532"/>
    </source>
</evidence>
<comment type="function">
    <text evidence="2">Ferredoxins are iron-sulfur proteins that transfer electrons in a wide variety of metabolic reactions.</text>
</comment>
<evidence type="ECO:0000256" key="4">
    <source>
        <dbReference type="ARBA" id="ARBA00022485"/>
    </source>
</evidence>
<dbReference type="InterPro" id="IPR017900">
    <property type="entry name" value="4Fe4S_Fe_S_CS"/>
</dbReference>
<feature type="domain" description="4Fe-4S ferredoxin-type" evidence="8">
    <location>
        <begin position="1"/>
        <end position="28"/>
    </location>
</feature>
<name>A0A3E4LSQ2_9FIRM</name>
<evidence type="ECO:0000256" key="6">
    <source>
        <dbReference type="ARBA" id="ARBA00023004"/>
    </source>
</evidence>
<keyword evidence="7" id="KW-0411">Iron-sulfur</keyword>
<evidence type="ECO:0000256" key="7">
    <source>
        <dbReference type="ARBA" id="ARBA00023014"/>
    </source>
</evidence>
<dbReference type="AlphaFoldDB" id="A0A3E4LSQ2"/>
<evidence type="ECO:0000313" key="10">
    <source>
        <dbReference type="Proteomes" id="UP000260793"/>
    </source>
</evidence>
<dbReference type="PROSITE" id="PS51379">
    <property type="entry name" value="4FE4S_FER_2"/>
    <property type="match status" value="2"/>
</dbReference>
<dbReference type="InterPro" id="IPR050157">
    <property type="entry name" value="PSI_iron-sulfur_center"/>
</dbReference>
<proteinExistence type="predicted"/>
<dbReference type="Proteomes" id="UP000260793">
    <property type="component" value="Unassembled WGS sequence"/>
</dbReference>
<dbReference type="GO" id="GO:0051539">
    <property type="term" value="F:4 iron, 4 sulfur cluster binding"/>
    <property type="evidence" value="ECO:0007669"/>
    <property type="project" value="UniProtKB-KW"/>
</dbReference>
<keyword evidence="4" id="KW-0004">4Fe-4S</keyword>
<dbReference type="PANTHER" id="PTHR24960">
    <property type="entry name" value="PHOTOSYSTEM I IRON-SULFUR CENTER-RELATED"/>
    <property type="match status" value="1"/>
</dbReference>
<dbReference type="PANTHER" id="PTHR24960:SF79">
    <property type="entry name" value="PHOTOSYSTEM I IRON-SULFUR CENTER"/>
    <property type="match status" value="1"/>
</dbReference>
<comment type="caution">
    <text evidence="9">The sequence shown here is derived from an EMBL/GenBank/DDBJ whole genome shotgun (WGS) entry which is preliminary data.</text>
</comment>
<dbReference type="GO" id="GO:0046872">
    <property type="term" value="F:metal ion binding"/>
    <property type="evidence" value="ECO:0007669"/>
    <property type="project" value="UniProtKB-KW"/>
</dbReference>
<evidence type="ECO:0000256" key="3">
    <source>
        <dbReference type="ARBA" id="ARBA00013529"/>
    </source>
</evidence>
<dbReference type="EMBL" id="QSQN01000014">
    <property type="protein sequence ID" value="RGK40508.1"/>
    <property type="molecule type" value="Genomic_DNA"/>
</dbReference>
<comment type="cofactor">
    <cofactor evidence="1">
        <name>[4Fe-4S] cluster</name>
        <dbReference type="ChEBI" id="CHEBI:49883"/>
    </cofactor>
</comment>